<reference evidence="1 2" key="1">
    <citation type="submission" date="2019-03" db="EMBL/GenBank/DDBJ databases">
        <title>Genomic Encyclopedia of Type Strains, Phase III (KMG-III): the genomes of soil and plant-associated and newly described type strains.</title>
        <authorList>
            <person name="Whitman W."/>
        </authorList>
    </citation>
    <scope>NUCLEOTIDE SEQUENCE [LARGE SCALE GENOMIC DNA]</scope>
    <source>
        <strain evidence="1 2">VKM Ac-2527</strain>
    </source>
</reference>
<evidence type="ECO:0000313" key="1">
    <source>
        <dbReference type="EMBL" id="TDO44879.1"/>
    </source>
</evidence>
<comment type="caution">
    <text evidence="1">The sequence shown here is derived from an EMBL/GenBank/DDBJ whole genome shotgun (WGS) entry which is preliminary data.</text>
</comment>
<dbReference type="AlphaFoldDB" id="A0A4R6K5Z1"/>
<sequence length="147" mass="17041">MRRWLIDLPTRIHLWSAELQIRHRSPSDADADALQARRDNLDVLREYRKNRQYPRNDTELPSTPYFVDTDGRHCAVAHLMRASGHHDEVRRIAATANLARIDAMDPVILAPWARRSGLSKRELARIQPTMPTRTSRFSASCSGPRWY</sequence>
<evidence type="ECO:0000313" key="2">
    <source>
        <dbReference type="Proteomes" id="UP000295388"/>
    </source>
</evidence>
<dbReference type="Proteomes" id="UP000295388">
    <property type="component" value="Unassembled WGS sequence"/>
</dbReference>
<gene>
    <name evidence="1" type="ORF">EV643_11424</name>
</gene>
<protein>
    <submittedName>
        <fullName evidence="1">Uncharacterized protein</fullName>
    </submittedName>
</protein>
<dbReference type="EMBL" id="SNWQ01000014">
    <property type="protein sequence ID" value="TDO44879.1"/>
    <property type="molecule type" value="Genomic_DNA"/>
</dbReference>
<proteinExistence type="predicted"/>
<keyword evidence="2" id="KW-1185">Reference proteome</keyword>
<organism evidence="1 2">
    <name type="scientific">Kribbella caucasensis</name>
    <dbReference type="NCBI Taxonomy" id="2512215"/>
    <lineage>
        <taxon>Bacteria</taxon>
        <taxon>Bacillati</taxon>
        <taxon>Actinomycetota</taxon>
        <taxon>Actinomycetes</taxon>
        <taxon>Propionibacteriales</taxon>
        <taxon>Kribbellaceae</taxon>
        <taxon>Kribbella</taxon>
    </lineage>
</organism>
<accession>A0A4R6K5Z1</accession>
<name>A0A4R6K5Z1_9ACTN</name>